<dbReference type="PANTHER" id="PTHR23120:SF42">
    <property type="entry name" value="MAESTRO HEAT-LIKE REPEAT FAMILY MEMBER 3"/>
    <property type="match status" value="1"/>
</dbReference>
<keyword evidence="1" id="KW-1185">Reference proteome</keyword>
<dbReference type="AlphaFoldDB" id="A0A6J0IDA7"/>
<dbReference type="OrthoDB" id="9421177at2759"/>
<organism evidence="1 2">
    <name type="scientific">Lepidothrix coronata</name>
    <name type="common">blue-crowned manakin</name>
    <dbReference type="NCBI Taxonomy" id="321398"/>
    <lineage>
        <taxon>Eukaryota</taxon>
        <taxon>Metazoa</taxon>
        <taxon>Chordata</taxon>
        <taxon>Craniata</taxon>
        <taxon>Vertebrata</taxon>
        <taxon>Euteleostomi</taxon>
        <taxon>Archelosauria</taxon>
        <taxon>Archosauria</taxon>
        <taxon>Dinosauria</taxon>
        <taxon>Saurischia</taxon>
        <taxon>Theropoda</taxon>
        <taxon>Coelurosauria</taxon>
        <taxon>Aves</taxon>
        <taxon>Neognathae</taxon>
        <taxon>Neoaves</taxon>
        <taxon>Telluraves</taxon>
        <taxon>Australaves</taxon>
        <taxon>Passeriformes</taxon>
        <taxon>Pipridae</taxon>
        <taxon>Lepidothrix</taxon>
    </lineage>
</organism>
<gene>
    <name evidence="2" type="primary">LOC108503999</name>
</gene>
<sequence>MGFLSFWNWTLLTPTSPPGQLFILPLHCISLPQALGWKPGLGAGSGAPGQANVALWTILQLPWCPRTVRECFPNLFVHLLFQMFFNTVHRLEEDDTFWRECQDQHSLPTNPNRFAVLTIKALLCHLQCEGVVMALECKCGWDTLLNADTQHYAVGLLAREMGSACTVWCCSIVCCLLELLSEEMCPWELPAMVFLVEAKRMCSLTESLVQLLWDADGELVRMTATVLEFLSLEKDI</sequence>
<reference evidence="2" key="1">
    <citation type="submission" date="2025-08" db="UniProtKB">
        <authorList>
            <consortium name="RefSeq"/>
        </authorList>
    </citation>
    <scope>IDENTIFICATION</scope>
</reference>
<evidence type="ECO:0000313" key="1">
    <source>
        <dbReference type="Proteomes" id="UP000504624"/>
    </source>
</evidence>
<dbReference type="GO" id="GO:0005737">
    <property type="term" value="C:cytoplasm"/>
    <property type="evidence" value="ECO:0007669"/>
    <property type="project" value="TreeGrafter"/>
</dbReference>
<dbReference type="Proteomes" id="UP000504624">
    <property type="component" value="Unplaced"/>
</dbReference>
<dbReference type="InterPro" id="IPR045206">
    <property type="entry name" value="Maestro_heat-like_prot"/>
</dbReference>
<proteinExistence type="predicted"/>
<protein>
    <submittedName>
        <fullName evidence="2">Uncharacterized protein LOC108503999 isoform X2</fullName>
    </submittedName>
</protein>
<accession>A0A6J0IDA7</accession>
<dbReference type="RefSeq" id="XP_017684041.1">
    <property type="nucleotide sequence ID" value="XM_017828552.1"/>
</dbReference>
<dbReference type="PANTHER" id="PTHR23120">
    <property type="entry name" value="MAESTRO-RELATED HEAT DOMAIN-CONTAINING"/>
    <property type="match status" value="1"/>
</dbReference>
<evidence type="ECO:0000313" key="2">
    <source>
        <dbReference type="RefSeq" id="XP_017684041.1"/>
    </source>
</evidence>
<dbReference type="GeneID" id="108503999"/>
<name>A0A6J0IDA7_9PASS</name>